<dbReference type="EMBL" id="JACGWL010000013">
    <property type="protein sequence ID" value="KAK4388992.1"/>
    <property type="molecule type" value="Genomic_DNA"/>
</dbReference>
<dbReference type="InterPro" id="IPR008930">
    <property type="entry name" value="Terpenoid_cyclase/PrenylTrfase"/>
</dbReference>
<dbReference type="InterPro" id="IPR050148">
    <property type="entry name" value="Terpene_synthase-like"/>
</dbReference>
<dbReference type="GO" id="GO:0010333">
    <property type="term" value="F:terpene synthase activity"/>
    <property type="evidence" value="ECO:0007669"/>
    <property type="project" value="InterPro"/>
</dbReference>
<accession>A0AAE1W908</accession>
<reference evidence="1" key="2">
    <citation type="journal article" date="2024" name="Plant">
        <title>Genomic evolution and insights into agronomic trait innovations of Sesamum species.</title>
        <authorList>
            <person name="Miao H."/>
            <person name="Wang L."/>
            <person name="Qu L."/>
            <person name="Liu H."/>
            <person name="Sun Y."/>
            <person name="Le M."/>
            <person name="Wang Q."/>
            <person name="Wei S."/>
            <person name="Zheng Y."/>
            <person name="Lin W."/>
            <person name="Duan Y."/>
            <person name="Cao H."/>
            <person name="Xiong S."/>
            <person name="Wang X."/>
            <person name="Wei L."/>
            <person name="Li C."/>
            <person name="Ma Q."/>
            <person name="Ju M."/>
            <person name="Zhao R."/>
            <person name="Li G."/>
            <person name="Mu C."/>
            <person name="Tian Q."/>
            <person name="Mei H."/>
            <person name="Zhang T."/>
            <person name="Gao T."/>
            <person name="Zhang H."/>
        </authorList>
    </citation>
    <scope>NUCLEOTIDE SEQUENCE</scope>
    <source>
        <strain evidence="1">K16</strain>
    </source>
</reference>
<name>A0AAE1W908_9LAMI</name>
<dbReference type="GO" id="GO:0009507">
    <property type="term" value="C:chloroplast"/>
    <property type="evidence" value="ECO:0007669"/>
    <property type="project" value="TreeGrafter"/>
</dbReference>
<dbReference type="GO" id="GO:0009686">
    <property type="term" value="P:gibberellin biosynthetic process"/>
    <property type="evidence" value="ECO:0007669"/>
    <property type="project" value="TreeGrafter"/>
</dbReference>
<comment type="caution">
    <text evidence="1">The sequence shown here is derived from an EMBL/GenBank/DDBJ whole genome shotgun (WGS) entry which is preliminary data.</text>
</comment>
<evidence type="ECO:0000313" key="1">
    <source>
        <dbReference type="EMBL" id="KAK4388992.1"/>
    </source>
</evidence>
<protein>
    <submittedName>
        <fullName evidence="1">Syn-copalyl diphosphate synthase TPS3, chloroplastic</fullName>
    </submittedName>
</protein>
<proteinExistence type="predicted"/>
<sequence>MVKSQIVYTILSEKRIDLSSEFRNGQPRTWGLITILFETIRDFKSHAQERIGRDIRDLLLDAWGVWLNKLGRGEEEIQEAELLVSTINICSGYIVSEETLSNNEYNTLSALTNNICCRLRQLEKEKVSGMDWNKERNCCSKYMEIEKEMQLLVKLVLQESSNGISASTGLERMFILPIPQLSFSHVFRCKSVSSTRRRFLACERCNRTWSWRNGSKDLHIYLVRRKDLSNEARRGDYMKLLPQLCLRNDALEPEALDEDSPVLESSKIEESIDYVKQMLGSMDDGRISVSPYDTAWVALIRDLQGRDIPQFPSSLDWISNNQLSDGSWGMNIFSWHMTG</sequence>
<dbReference type="Gene3D" id="1.50.10.160">
    <property type="match status" value="1"/>
</dbReference>
<dbReference type="PANTHER" id="PTHR31739">
    <property type="entry name" value="ENT-COPALYL DIPHOSPHATE SYNTHASE, CHLOROPLASTIC"/>
    <property type="match status" value="1"/>
</dbReference>
<reference evidence="1" key="1">
    <citation type="submission" date="2020-06" db="EMBL/GenBank/DDBJ databases">
        <authorList>
            <person name="Li T."/>
            <person name="Hu X."/>
            <person name="Zhang T."/>
            <person name="Song X."/>
            <person name="Zhang H."/>
            <person name="Dai N."/>
            <person name="Sheng W."/>
            <person name="Hou X."/>
            <person name="Wei L."/>
        </authorList>
    </citation>
    <scope>NUCLEOTIDE SEQUENCE</scope>
    <source>
        <strain evidence="1">K16</strain>
        <tissue evidence="1">Leaf</tissue>
    </source>
</reference>
<dbReference type="PANTHER" id="PTHR31739:SF30">
    <property type="entry name" value="COPAL-8-OL DIPHOSPHATE HYDRATASE, CHLOROPLASTIC"/>
    <property type="match status" value="1"/>
</dbReference>
<dbReference type="Gene3D" id="1.50.10.130">
    <property type="entry name" value="Terpene synthase, N-terminal domain"/>
    <property type="match status" value="1"/>
</dbReference>
<dbReference type="Proteomes" id="UP001289374">
    <property type="component" value="Unassembled WGS sequence"/>
</dbReference>
<organism evidence="1 2">
    <name type="scientific">Sesamum angolense</name>
    <dbReference type="NCBI Taxonomy" id="2727404"/>
    <lineage>
        <taxon>Eukaryota</taxon>
        <taxon>Viridiplantae</taxon>
        <taxon>Streptophyta</taxon>
        <taxon>Embryophyta</taxon>
        <taxon>Tracheophyta</taxon>
        <taxon>Spermatophyta</taxon>
        <taxon>Magnoliopsida</taxon>
        <taxon>eudicotyledons</taxon>
        <taxon>Gunneridae</taxon>
        <taxon>Pentapetalae</taxon>
        <taxon>asterids</taxon>
        <taxon>lamiids</taxon>
        <taxon>Lamiales</taxon>
        <taxon>Pedaliaceae</taxon>
        <taxon>Sesamum</taxon>
    </lineage>
</organism>
<dbReference type="GO" id="GO:0000287">
    <property type="term" value="F:magnesium ion binding"/>
    <property type="evidence" value="ECO:0007669"/>
    <property type="project" value="TreeGrafter"/>
</dbReference>
<dbReference type="AlphaFoldDB" id="A0AAE1W908"/>
<dbReference type="InterPro" id="IPR008949">
    <property type="entry name" value="Isoprenoid_synthase_dom_sf"/>
</dbReference>
<dbReference type="SUPFAM" id="SSF48239">
    <property type="entry name" value="Terpenoid cyclases/Protein prenyltransferases"/>
    <property type="match status" value="1"/>
</dbReference>
<keyword evidence="2" id="KW-1185">Reference proteome</keyword>
<evidence type="ECO:0000313" key="2">
    <source>
        <dbReference type="Proteomes" id="UP001289374"/>
    </source>
</evidence>
<dbReference type="InterPro" id="IPR036965">
    <property type="entry name" value="Terpene_synth_N_sf"/>
</dbReference>
<dbReference type="Gene3D" id="1.10.600.10">
    <property type="entry name" value="Farnesyl Diphosphate Synthase"/>
    <property type="match status" value="1"/>
</dbReference>
<gene>
    <name evidence="1" type="ORF">Sango_2236200</name>
</gene>